<evidence type="ECO:0000313" key="1">
    <source>
        <dbReference type="Ensembl" id="ENSPTEP00000013018.1"/>
    </source>
</evidence>
<dbReference type="AlphaFoldDB" id="A0A8C9H0A7"/>
<organism evidence="1 2">
    <name type="scientific">Piliocolobus tephrosceles</name>
    <name type="common">Ugandan red Colobus</name>
    <dbReference type="NCBI Taxonomy" id="591936"/>
    <lineage>
        <taxon>Eukaryota</taxon>
        <taxon>Metazoa</taxon>
        <taxon>Chordata</taxon>
        <taxon>Craniata</taxon>
        <taxon>Vertebrata</taxon>
        <taxon>Euteleostomi</taxon>
        <taxon>Mammalia</taxon>
        <taxon>Eutheria</taxon>
        <taxon>Euarchontoglires</taxon>
        <taxon>Primates</taxon>
        <taxon>Haplorrhini</taxon>
        <taxon>Catarrhini</taxon>
        <taxon>Cercopithecidae</taxon>
        <taxon>Colobinae</taxon>
        <taxon>Piliocolobus</taxon>
    </lineage>
</organism>
<dbReference type="Proteomes" id="UP000694416">
    <property type="component" value="Unplaced"/>
</dbReference>
<evidence type="ECO:0000313" key="2">
    <source>
        <dbReference type="Proteomes" id="UP000694416"/>
    </source>
</evidence>
<name>A0A8C9H0A7_9PRIM</name>
<dbReference type="PANTHER" id="PTHR12138">
    <property type="entry name" value="PRIMATE-EXPANDED PROTEIN FAMILY"/>
    <property type="match status" value="1"/>
</dbReference>
<reference evidence="1" key="2">
    <citation type="submission" date="2025-09" db="UniProtKB">
        <authorList>
            <consortium name="Ensembl"/>
        </authorList>
    </citation>
    <scope>IDENTIFICATION</scope>
</reference>
<reference evidence="1" key="1">
    <citation type="submission" date="2025-08" db="UniProtKB">
        <authorList>
            <consortium name="Ensembl"/>
        </authorList>
    </citation>
    <scope>IDENTIFICATION</scope>
</reference>
<dbReference type="Ensembl" id="ENSPTET00000019577.1">
    <property type="protein sequence ID" value="ENSPTEP00000013018.1"/>
    <property type="gene ID" value="ENSPTEG00000014620.1"/>
</dbReference>
<accession>A0A8C9H0A7</accession>
<dbReference type="PANTHER" id="PTHR12138:SF162">
    <property type="entry name" value="CHROMOSOME UNDETERMINED SCAFFOLD_275, WHOLE GENOME SHOTGUN SEQUENCE"/>
    <property type="match status" value="1"/>
</dbReference>
<sequence>IADGNNKYQGTPRHNLNTEKWCFIKLPIKRHYYLFMFLRRSLTLSLKLECSGTLLPHCNLHLLGSSNSPASLKSWLVTYRTIDWNES</sequence>
<proteinExistence type="predicted"/>
<keyword evidence="2" id="KW-1185">Reference proteome</keyword>
<protein>
    <submittedName>
        <fullName evidence="1">Uncharacterized protein</fullName>
    </submittedName>
</protein>